<dbReference type="KEGG" id="sdn:Sden_2501"/>
<dbReference type="EMBL" id="CP000302">
    <property type="protein sequence ID" value="ABE55781.1"/>
    <property type="molecule type" value="Genomic_DNA"/>
</dbReference>
<dbReference type="OrthoDB" id="8922993at2"/>
<dbReference type="Gene3D" id="3.40.50.1820">
    <property type="entry name" value="alpha/beta hydrolase"/>
    <property type="match status" value="1"/>
</dbReference>
<evidence type="ECO:0000313" key="4">
    <source>
        <dbReference type="Proteomes" id="UP000001982"/>
    </source>
</evidence>
<proteinExistence type="predicted"/>
<dbReference type="GO" id="GO:0006631">
    <property type="term" value="P:fatty acid metabolic process"/>
    <property type="evidence" value="ECO:0007669"/>
    <property type="project" value="TreeGrafter"/>
</dbReference>
<feature type="domain" description="BAAT/Acyl-CoA thioester hydrolase C-terminal" evidence="2">
    <location>
        <begin position="94"/>
        <end position="260"/>
    </location>
</feature>
<dbReference type="PANTHER" id="PTHR10824:SF4">
    <property type="entry name" value="ACYL-COENZYME A THIOESTERASE 1-LIKE"/>
    <property type="match status" value="1"/>
</dbReference>
<organism evidence="3 4">
    <name type="scientific">Shewanella denitrificans (strain OS217 / ATCC BAA-1090 / DSM 15013)</name>
    <dbReference type="NCBI Taxonomy" id="318161"/>
    <lineage>
        <taxon>Bacteria</taxon>
        <taxon>Pseudomonadati</taxon>
        <taxon>Pseudomonadota</taxon>
        <taxon>Gammaproteobacteria</taxon>
        <taxon>Alteromonadales</taxon>
        <taxon>Shewanellaceae</taxon>
        <taxon>Shewanella</taxon>
    </lineage>
</organism>
<accession>Q12L95</accession>
<gene>
    <name evidence="3" type="ordered locus">Sden_2501</name>
</gene>
<protein>
    <submittedName>
        <fullName evidence="3">Dienelactone hydrolase family protein</fullName>
    </submittedName>
</protein>
<reference evidence="3 4" key="1">
    <citation type="submission" date="2006-03" db="EMBL/GenBank/DDBJ databases">
        <title>Complete sequence of Shewanella denitrificans OS217.</title>
        <authorList>
            <consortium name="US DOE Joint Genome Institute"/>
            <person name="Copeland A."/>
            <person name="Lucas S."/>
            <person name="Lapidus A."/>
            <person name="Barry K."/>
            <person name="Detter J.C."/>
            <person name="Glavina del Rio T."/>
            <person name="Hammon N."/>
            <person name="Israni S."/>
            <person name="Dalin E."/>
            <person name="Tice H."/>
            <person name="Pitluck S."/>
            <person name="Brettin T."/>
            <person name="Bruce D."/>
            <person name="Han C."/>
            <person name="Tapia R."/>
            <person name="Gilna P."/>
            <person name="Kiss H."/>
            <person name="Schmutz J."/>
            <person name="Larimer F."/>
            <person name="Land M."/>
            <person name="Hauser L."/>
            <person name="Kyrpides N."/>
            <person name="Lykidis A."/>
            <person name="Richardson P."/>
        </authorList>
    </citation>
    <scope>NUCLEOTIDE SEQUENCE [LARGE SCALE GENOMIC DNA]</scope>
    <source>
        <strain evidence="4">OS217 / ATCC BAA-1090 / DSM 15013</strain>
    </source>
</reference>
<dbReference type="InterPro" id="IPR014940">
    <property type="entry name" value="BAAT_C"/>
</dbReference>
<evidence type="ECO:0000313" key="3">
    <source>
        <dbReference type="EMBL" id="ABE55781.1"/>
    </source>
</evidence>
<keyword evidence="4" id="KW-1185">Reference proteome</keyword>
<dbReference type="PANTHER" id="PTHR10824">
    <property type="entry name" value="ACYL-COENZYME A THIOESTERASE-RELATED"/>
    <property type="match status" value="1"/>
</dbReference>
<feature type="signal peptide" evidence="1">
    <location>
        <begin position="1"/>
        <end position="24"/>
    </location>
</feature>
<feature type="chain" id="PRO_5004181497" evidence="1">
    <location>
        <begin position="25"/>
        <end position="282"/>
    </location>
</feature>
<dbReference type="DNASU" id="4019004"/>
<dbReference type="Proteomes" id="UP000001982">
    <property type="component" value="Chromosome"/>
</dbReference>
<dbReference type="GO" id="GO:0006637">
    <property type="term" value="P:acyl-CoA metabolic process"/>
    <property type="evidence" value="ECO:0007669"/>
    <property type="project" value="TreeGrafter"/>
</dbReference>
<dbReference type="Pfam" id="PF08840">
    <property type="entry name" value="BAAT_C"/>
    <property type="match status" value="1"/>
</dbReference>
<dbReference type="RefSeq" id="WP_011496932.1">
    <property type="nucleotide sequence ID" value="NC_007954.1"/>
</dbReference>
<keyword evidence="1" id="KW-0732">Signal</keyword>
<sequence length="282" mass="30231">MLRKSLILVLTGALTGLFSSISQGAETLSVATDAIAADFYPATQAGPQYGVLVLGGAEGGKPESLAKAIAHEGHPVLSLAYFNDKGLPQELEQIPLEYFAKAKVWLLNQANVRQDGLILVGWSKGAELSLLLASQDPLFSKVVAIAPSSVIWAGFLKDWTKTPSSSWTQGGKALDFVPFRPTGEVKGLLDLYSQSLQNAKAGQGRIPVENIKGDVVLLTGSNDEIWPSNLMAKALCQRMDTAGTQGSCTHINFEGLDHLLGEKFLDSNDAMHKQFMGFLEAE</sequence>
<dbReference type="AlphaFoldDB" id="Q12L95"/>
<dbReference type="HOGENOM" id="CLU_029849_2_2_6"/>
<name>Q12L95_SHEDO</name>
<evidence type="ECO:0000256" key="1">
    <source>
        <dbReference type="SAM" id="SignalP"/>
    </source>
</evidence>
<dbReference type="STRING" id="318161.Sden_2501"/>
<dbReference type="eggNOG" id="COG1073">
    <property type="taxonomic scope" value="Bacteria"/>
</dbReference>
<dbReference type="InterPro" id="IPR029058">
    <property type="entry name" value="AB_hydrolase_fold"/>
</dbReference>
<evidence type="ECO:0000259" key="2">
    <source>
        <dbReference type="Pfam" id="PF08840"/>
    </source>
</evidence>
<dbReference type="SUPFAM" id="SSF53474">
    <property type="entry name" value="alpha/beta-Hydrolases"/>
    <property type="match status" value="1"/>
</dbReference>
<keyword evidence="3" id="KW-0378">Hydrolase</keyword>
<dbReference type="GO" id="GO:0047617">
    <property type="term" value="F:fatty acyl-CoA hydrolase activity"/>
    <property type="evidence" value="ECO:0007669"/>
    <property type="project" value="TreeGrafter"/>
</dbReference>